<name>A0ABW2D0N2_9ACTN</name>
<comment type="caution">
    <text evidence="7">The sequence shown here is derived from an EMBL/GenBank/DDBJ whole genome shotgun (WGS) entry which is preliminary data.</text>
</comment>
<evidence type="ECO:0000256" key="5">
    <source>
        <dbReference type="SAM" id="MobiDB-lite"/>
    </source>
</evidence>
<evidence type="ECO:0000256" key="4">
    <source>
        <dbReference type="ARBA" id="ARBA00023180"/>
    </source>
</evidence>
<feature type="region of interest" description="Disordered" evidence="5">
    <location>
        <begin position="191"/>
        <end position="244"/>
    </location>
</feature>
<dbReference type="SMART" id="SM00191">
    <property type="entry name" value="Int_alpha"/>
    <property type="match status" value="6"/>
</dbReference>
<evidence type="ECO:0000256" key="1">
    <source>
        <dbReference type="ARBA" id="ARBA00022729"/>
    </source>
</evidence>
<keyword evidence="8" id="KW-1185">Reference proteome</keyword>
<keyword evidence="1 6" id="KW-0732">Signal</keyword>
<keyword evidence="2" id="KW-0677">Repeat</keyword>
<dbReference type="RefSeq" id="WP_309239635.1">
    <property type="nucleotide sequence ID" value="NZ_JBHSXS010000062.1"/>
</dbReference>
<feature type="compositionally biased region" description="Basic and acidic residues" evidence="5">
    <location>
        <begin position="204"/>
        <end position="216"/>
    </location>
</feature>
<dbReference type="InterPro" id="IPR013517">
    <property type="entry name" value="FG-GAP"/>
</dbReference>
<feature type="region of interest" description="Disordered" evidence="5">
    <location>
        <begin position="470"/>
        <end position="504"/>
    </location>
</feature>
<feature type="signal peptide" evidence="6">
    <location>
        <begin position="1"/>
        <end position="29"/>
    </location>
</feature>
<dbReference type="SUPFAM" id="SSF69318">
    <property type="entry name" value="Integrin alpha N-terminal domain"/>
    <property type="match status" value="3"/>
</dbReference>
<dbReference type="Gene3D" id="2.130.10.130">
    <property type="entry name" value="Integrin alpha, N-terminal"/>
    <property type="match status" value="3"/>
</dbReference>
<evidence type="ECO:0000256" key="3">
    <source>
        <dbReference type="ARBA" id="ARBA00022801"/>
    </source>
</evidence>
<dbReference type="EMBL" id="JBHSXS010000062">
    <property type="protein sequence ID" value="MFC6886873.1"/>
    <property type="molecule type" value="Genomic_DNA"/>
</dbReference>
<dbReference type="InterPro" id="IPR028994">
    <property type="entry name" value="Integrin_alpha_N"/>
</dbReference>
<dbReference type="PANTHER" id="PTHR23221">
    <property type="entry name" value="GLYCOSYLPHOSPHATIDYLINOSITOL PHOSPHOLIPASE D"/>
    <property type="match status" value="1"/>
</dbReference>
<dbReference type="Pfam" id="PF01839">
    <property type="entry name" value="FG-GAP"/>
    <property type="match status" value="5"/>
</dbReference>
<evidence type="ECO:0000256" key="6">
    <source>
        <dbReference type="SAM" id="SignalP"/>
    </source>
</evidence>
<reference evidence="8" key="1">
    <citation type="journal article" date="2019" name="Int. J. Syst. Evol. Microbiol.">
        <title>The Global Catalogue of Microorganisms (GCM) 10K type strain sequencing project: providing services to taxonomists for standard genome sequencing and annotation.</title>
        <authorList>
            <consortium name="The Broad Institute Genomics Platform"/>
            <consortium name="The Broad Institute Genome Sequencing Center for Infectious Disease"/>
            <person name="Wu L."/>
            <person name="Ma J."/>
        </authorList>
    </citation>
    <scope>NUCLEOTIDE SEQUENCE [LARGE SCALE GENOMIC DNA]</scope>
    <source>
        <strain evidence="8">JCM 3369</strain>
    </source>
</reference>
<evidence type="ECO:0000313" key="8">
    <source>
        <dbReference type="Proteomes" id="UP001596380"/>
    </source>
</evidence>
<protein>
    <submittedName>
        <fullName evidence="7">FG-GAP-like repeat-containing protein</fullName>
    </submittedName>
</protein>
<organism evidence="7 8">
    <name type="scientific">Actinomadura yumaensis</name>
    <dbReference type="NCBI Taxonomy" id="111807"/>
    <lineage>
        <taxon>Bacteria</taxon>
        <taxon>Bacillati</taxon>
        <taxon>Actinomycetota</taxon>
        <taxon>Actinomycetes</taxon>
        <taxon>Streptosporangiales</taxon>
        <taxon>Thermomonosporaceae</taxon>
        <taxon>Actinomadura</taxon>
    </lineage>
</organism>
<gene>
    <name evidence="7" type="ORF">ACFQKB_44410</name>
</gene>
<evidence type="ECO:0000256" key="2">
    <source>
        <dbReference type="ARBA" id="ARBA00022737"/>
    </source>
</evidence>
<keyword evidence="4" id="KW-0325">Glycoprotein</keyword>
<evidence type="ECO:0000313" key="7">
    <source>
        <dbReference type="EMBL" id="MFC6886873.1"/>
    </source>
</evidence>
<dbReference type="Proteomes" id="UP001596380">
    <property type="component" value="Unassembled WGS sequence"/>
</dbReference>
<proteinExistence type="predicted"/>
<dbReference type="InterPro" id="IPR013519">
    <property type="entry name" value="Int_alpha_beta-p"/>
</dbReference>
<keyword evidence="3" id="KW-0378">Hydrolase</keyword>
<feature type="chain" id="PRO_5045771687" evidence="6">
    <location>
        <begin position="30"/>
        <end position="504"/>
    </location>
</feature>
<dbReference type="PANTHER" id="PTHR23221:SF7">
    <property type="entry name" value="PHOSPHATIDYLINOSITOL-GLYCAN-SPECIFIC PHOSPHOLIPASE D"/>
    <property type="match status" value="1"/>
</dbReference>
<sequence>MRSRGTRAVALGAGTAMALAGLWTVPARAGARAVAGPYDFNGDGRRDLAIGSPDGTAAGKRAAGFVSVAYGTGSGFGTRQVVSQTSKAVPGAAEPGDRFGSSLASADFNRDGYADLAVGAPGEDAGGRADAGGVTILWGSRSGLRSATAYGESRTPGARHRFGESLTAGDIEGDGTPELIVTTPGTSTFTWLSFHTGTSSGTRSETRSGTRSEPRPGTRFGTRAETGTKPPATSGAGIRSARDVNESWVASGDVNGDGRGDVVYGWYDFDDPEVGHRRGFTLFTGTAGGRFAKGPTVYTTVHALAVGDFNGDRRADVAVGDSYDRPSTGGRVTVYPGSFLGLGRPSTIDRSTAGVPGQGVNEDDFGAALAVGDANRDGRADLAVGVPKADVGRAPDAGRAYVLFGSPAGLTGRGAQAISQSSPGIPGGAEPYDLFGAQVALLDHNGDGYADLAVGAPGENRDAGSVTVVRGGRGGLSTRGATGLSPRTFGVQSANPRLGTRLPH</sequence>
<dbReference type="PROSITE" id="PS51470">
    <property type="entry name" value="FG_GAP"/>
    <property type="match status" value="2"/>
</dbReference>
<accession>A0ABW2D0N2</accession>